<accession>A0AAX4J3R7</accession>
<keyword evidence="6" id="KW-0378">Hydrolase</keyword>
<reference evidence="7" key="1">
    <citation type="journal article" date="2023" name="bioRxiv">
        <title>Complete genome of the Medicago anthracnose fungus, Colletotrichum destructivum, reveals a mini-chromosome-like region within a core chromosome.</title>
        <authorList>
            <person name="Lapalu N."/>
            <person name="Simon A."/>
            <person name="Lu A."/>
            <person name="Plaumann P.-L."/>
            <person name="Amselem J."/>
            <person name="Pigne S."/>
            <person name="Auger A."/>
            <person name="Koch C."/>
            <person name="Dallery J.-F."/>
            <person name="O'Connell R.J."/>
        </authorList>
    </citation>
    <scope>NUCLEOTIDE SEQUENCE [LARGE SCALE GENOMIC DNA]</scope>
    <source>
        <strain evidence="7">CBS 520.97</strain>
    </source>
</reference>
<dbReference type="GeneID" id="87951675"/>
<dbReference type="SUPFAM" id="SSF82171">
    <property type="entry name" value="DPP6 N-terminal domain-like"/>
    <property type="match status" value="1"/>
</dbReference>
<keyword evidence="4" id="KW-0325">Glycoprotein</keyword>
<dbReference type="InterPro" id="IPR050278">
    <property type="entry name" value="Serine_Prot_S9B/DPPIV"/>
</dbReference>
<evidence type="ECO:0000313" key="7">
    <source>
        <dbReference type="Proteomes" id="UP001322277"/>
    </source>
</evidence>
<dbReference type="GO" id="GO:0004177">
    <property type="term" value="F:aminopeptidase activity"/>
    <property type="evidence" value="ECO:0007669"/>
    <property type="project" value="UniProtKB-KW"/>
</dbReference>
<evidence type="ECO:0000256" key="2">
    <source>
        <dbReference type="ARBA" id="ARBA00022438"/>
    </source>
</evidence>
<dbReference type="SUPFAM" id="SSF53474">
    <property type="entry name" value="alpha/beta-Hydrolases"/>
    <property type="match status" value="1"/>
</dbReference>
<dbReference type="GO" id="GO:0008239">
    <property type="term" value="F:dipeptidyl-peptidase activity"/>
    <property type="evidence" value="ECO:0007669"/>
    <property type="project" value="TreeGrafter"/>
</dbReference>
<evidence type="ECO:0000256" key="1">
    <source>
        <dbReference type="ARBA" id="ARBA00014118"/>
    </source>
</evidence>
<organism evidence="6 7">
    <name type="scientific">Colletotrichum destructivum</name>
    <dbReference type="NCBI Taxonomy" id="34406"/>
    <lineage>
        <taxon>Eukaryota</taxon>
        <taxon>Fungi</taxon>
        <taxon>Dikarya</taxon>
        <taxon>Ascomycota</taxon>
        <taxon>Pezizomycotina</taxon>
        <taxon>Sordariomycetes</taxon>
        <taxon>Hypocreomycetidae</taxon>
        <taxon>Glomerellales</taxon>
        <taxon>Glomerellaceae</taxon>
        <taxon>Colletotrichum</taxon>
        <taxon>Colletotrichum destructivum species complex</taxon>
    </lineage>
</organism>
<keyword evidence="2" id="KW-0645">Protease</keyword>
<dbReference type="AlphaFoldDB" id="A0AAX4J3R7"/>
<protein>
    <recommendedName>
        <fullName evidence="1">Probable dipeptidyl-aminopeptidase B</fullName>
    </recommendedName>
</protein>
<dbReference type="KEGG" id="cdet:87951675"/>
<dbReference type="PANTHER" id="PTHR11731:SF200">
    <property type="entry name" value="DIPEPTIDYL PEPTIDASE 10, ISOFORM B"/>
    <property type="match status" value="1"/>
</dbReference>
<dbReference type="InterPro" id="IPR029058">
    <property type="entry name" value="AB_hydrolase_fold"/>
</dbReference>
<evidence type="ECO:0000259" key="5">
    <source>
        <dbReference type="Pfam" id="PF00930"/>
    </source>
</evidence>
<keyword evidence="2" id="KW-0031">Aminopeptidase</keyword>
<dbReference type="GO" id="GO:0006508">
    <property type="term" value="P:proteolysis"/>
    <property type="evidence" value="ECO:0007669"/>
    <property type="project" value="InterPro"/>
</dbReference>
<dbReference type="EMBL" id="CP137314">
    <property type="protein sequence ID" value="WQF90161.1"/>
    <property type="molecule type" value="Genomic_DNA"/>
</dbReference>
<proteinExistence type="predicted"/>
<keyword evidence="3" id="KW-0720">Serine protease</keyword>
<keyword evidence="7" id="KW-1185">Reference proteome</keyword>
<dbReference type="GO" id="GO:0005886">
    <property type="term" value="C:plasma membrane"/>
    <property type="evidence" value="ECO:0007669"/>
    <property type="project" value="TreeGrafter"/>
</dbReference>
<dbReference type="InterPro" id="IPR002469">
    <property type="entry name" value="Peptidase_S9B_N"/>
</dbReference>
<dbReference type="Proteomes" id="UP001322277">
    <property type="component" value="Chromosome 10"/>
</dbReference>
<evidence type="ECO:0000256" key="4">
    <source>
        <dbReference type="ARBA" id="ARBA00023180"/>
    </source>
</evidence>
<dbReference type="GO" id="GO:0008236">
    <property type="term" value="F:serine-type peptidase activity"/>
    <property type="evidence" value="ECO:0007669"/>
    <property type="project" value="UniProtKB-KW"/>
</dbReference>
<dbReference type="Gene3D" id="2.140.10.30">
    <property type="entry name" value="Dipeptidylpeptidase IV, N-terminal domain"/>
    <property type="match status" value="1"/>
</dbReference>
<feature type="domain" description="Dipeptidylpeptidase IV N-terminal" evidence="5">
    <location>
        <begin position="7"/>
        <end position="135"/>
    </location>
</feature>
<dbReference type="RefSeq" id="XP_062787382.1">
    <property type="nucleotide sequence ID" value="XM_062931331.1"/>
</dbReference>
<sequence>MAALEGGWVEPIYYAQAMPANPERGRPDKGYVDIVVHDGYNQIALFSPVSSRSPVMLTSGAWEVVESAFGVDLENNMLYFVAARESPSQRHLYAVRLDGSGLRSVTDIFRQAFYNLDMDHGTHYAVLNYKGPELPRQSLARLQNGSVECQWELGVGNGKLETNLKNRRLPRRTHQTIYTAGGYQLSIMELLPADFDPKLQYPTIFHIYGGPGSQKVNMKFEVDF</sequence>
<evidence type="ECO:0000256" key="3">
    <source>
        <dbReference type="ARBA" id="ARBA00022825"/>
    </source>
</evidence>
<dbReference type="Gene3D" id="3.40.50.1820">
    <property type="entry name" value="alpha/beta hydrolase"/>
    <property type="match status" value="1"/>
</dbReference>
<dbReference type="Pfam" id="PF00930">
    <property type="entry name" value="DPPIV_N"/>
    <property type="match status" value="1"/>
</dbReference>
<gene>
    <name evidence="6" type="ORF">CDEST_15175</name>
</gene>
<dbReference type="PANTHER" id="PTHR11731">
    <property type="entry name" value="PROTEASE FAMILY S9B,C DIPEPTIDYL-PEPTIDASE IV-RELATED"/>
    <property type="match status" value="1"/>
</dbReference>
<evidence type="ECO:0000313" key="6">
    <source>
        <dbReference type="EMBL" id="WQF90161.1"/>
    </source>
</evidence>
<name>A0AAX4J3R7_9PEZI</name>